<organism evidence="1 2">
    <name type="scientific">Pygocentrus nattereri</name>
    <name type="common">Red-bellied piranha</name>
    <dbReference type="NCBI Taxonomy" id="42514"/>
    <lineage>
        <taxon>Eukaryota</taxon>
        <taxon>Metazoa</taxon>
        <taxon>Chordata</taxon>
        <taxon>Craniata</taxon>
        <taxon>Vertebrata</taxon>
        <taxon>Euteleostomi</taxon>
        <taxon>Actinopterygii</taxon>
        <taxon>Neopterygii</taxon>
        <taxon>Teleostei</taxon>
        <taxon>Ostariophysi</taxon>
        <taxon>Characiformes</taxon>
        <taxon>Characoidei</taxon>
        <taxon>Pygocentrus</taxon>
    </lineage>
</organism>
<reference evidence="1" key="2">
    <citation type="submission" date="2025-08" db="UniProtKB">
        <authorList>
            <consortium name="Ensembl"/>
        </authorList>
    </citation>
    <scope>IDENTIFICATION</scope>
</reference>
<protein>
    <submittedName>
        <fullName evidence="1">Uncharacterized protein</fullName>
    </submittedName>
</protein>
<dbReference type="Proteomes" id="UP001501920">
    <property type="component" value="Chromosome 17"/>
</dbReference>
<dbReference type="InterPro" id="IPR040958">
    <property type="entry name" value="SNAD1"/>
</dbReference>
<reference evidence="1 2" key="1">
    <citation type="submission" date="2020-10" db="EMBL/GenBank/DDBJ databases">
        <title>Pygocentrus nattereri (red-bellied piranha) genome, fPygNat1, primary haplotype.</title>
        <authorList>
            <person name="Myers G."/>
            <person name="Meyer A."/>
            <person name="Karagic N."/>
            <person name="Pippel M."/>
            <person name="Winkler S."/>
            <person name="Tracey A."/>
            <person name="Wood J."/>
            <person name="Formenti G."/>
            <person name="Howe K."/>
            <person name="Fedrigo O."/>
            <person name="Jarvis E.D."/>
        </authorList>
    </citation>
    <scope>NUCLEOTIDE SEQUENCE [LARGE SCALE GENOMIC DNA]</scope>
</reference>
<sequence length="229" mass="26294">MTPVGISIYKQLCRVMLVVLTSLCKSQKYFFISSYGDSKHQFALAINVPRQKCSKGVVPDQNFLLDNDIRKVKAAMDDHKSRVYKGQQLIGAKPKRIFGRTTNYHSEYLLLFKSNPPATSPDDPLMQKLLNKDPDGCVVFYTYNSPCVNTCSTPNKRYSIIPALDMFKAHRGPKAFVFTQVWKYDENSTQWKGNIRSVSKRVPLYRCDNTGCYRCVRLRRPIHSKCMSN</sequence>
<evidence type="ECO:0000313" key="2">
    <source>
        <dbReference type="Proteomes" id="UP001501920"/>
    </source>
</evidence>
<proteinExistence type="predicted"/>
<accession>A0AAR2LMA1</accession>
<keyword evidence="2" id="KW-1185">Reference proteome</keyword>
<reference evidence="1" key="3">
    <citation type="submission" date="2025-09" db="UniProtKB">
        <authorList>
            <consortium name="Ensembl"/>
        </authorList>
    </citation>
    <scope>IDENTIFICATION</scope>
</reference>
<dbReference type="AlphaFoldDB" id="A0AAR2LMA1"/>
<name>A0AAR2LMA1_PYGNA</name>
<dbReference type="Ensembl" id="ENSPNAT00000076158.1">
    <property type="protein sequence ID" value="ENSPNAP00000075874.1"/>
    <property type="gene ID" value="ENSPNAG00000033974.1"/>
</dbReference>
<dbReference type="Pfam" id="PF18744">
    <property type="entry name" value="SNAD1"/>
    <property type="match status" value="1"/>
</dbReference>
<evidence type="ECO:0000313" key="1">
    <source>
        <dbReference type="Ensembl" id="ENSPNAP00000075874.1"/>
    </source>
</evidence>
<dbReference type="GeneTree" id="ENSGT01150000287188"/>